<evidence type="ECO:0000256" key="6">
    <source>
        <dbReference type="ARBA" id="ARBA00047942"/>
    </source>
</evidence>
<comment type="similarity">
    <text evidence="1">Belongs to the N(4)/N(6)-methyltransferase family.</text>
</comment>
<dbReference type="Gene3D" id="3.40.50.150">
    <property type="entry name" value="Vaccinia Virus protein VP39"/>
    <property type="match status" value="1"/>
</dbReference>
<evidence type="ECO:0000256" key="5">
    <source>
        <dbReference type="ARBA" id="ARBA00022691"/>
    </source>
</evidence>
<dbReference type="EC" id="2.1.1.72" evidence="2"/>
<reference evidence="7" key="1">
    <citation type="submission" date="2021-02" db="EMBL/GenBank/DDBJ databases">
        <authorList>
            <person name="Dougan E. K."/>
            <person name="Rhodes N."/>
            <person name="Thang M."/>
            <person name="Chan C."/>
        </authorList>
    </citation>
    <scope>NUCLEOTIDE SEQUENCE</scope>
</reference>
<dbReference type="Pfam" id="PF02086">
    <property type="entry name" value="MethyltransfD12"/>
    <property type="match status" value="1"/>
</dbReference>
<dbReference type="EMBL" id="CAJNNW010026354">
    <property type="protein sequence ID" value="CAE8684734.1"/>
    <property type="molecule type" value="Genomic_DNA"/>
</dbReference>
<comment type="catalytic activity">
    <reaction evidence="6">
        <text>a 2'-deoxyadenosine in DNA + S-adenosyl-L-methionine = an N(6)-methyl-2'-deoxyadenosine in DNA + S-adenosyl-L-homocysteine + H(+)</text>
        <dbReference type="Rhea" id="RHEA:15197"/>
        <dbReference type="Rhea" id="RHEA-COMP:12418"/>
        <dbReference type="Rhea" id="RHEA-COMP:12419"/>
        <dbReference type="ChEBI" id="CHEBI:15378"/>
        <dbReference type="ChEBI" id="CHEBI:57856"/>
        <dbReference type="ChEBI" id="CHEBI:59789"/>
        <dbReference type="ChEBI" id="CHEBI:90615"/>
        <dbReference type="ChEBI" id="CHEBI:90616"/>
        <dbReference type="EC" id="2.1.1.72"/>
    </reaction>
</comment>
<keyword evidence="4" id="KW-0808">Transferase</keyword>
<name>A0A813JUN2_POLGL</name>
<gene>
    <name evidence="7" type="ORF">PGLA2088_LOCUS24088</name>
</gene>
<dbReference type="InterPro" id="IPR023095">
    <property type="entry name" value="Ade_MeTrfase_dom_2"/>
</dbReference>
<proteinExistence type="inferred from homology"/>
<accession>A0A813JUN2</accession>
<keyword evidence="3" id="KW-0489">Methyltransferase</keyword>
<dbReference type="Proteomes" id="UP000626109">
    <property type="component" value="Unassembled WGS sequence"/>
</dbReference>
<dbReference type="InterPro" id="IPR029063">
    <property type="entry name" value="SAM-dependent_MTases_sf"/>
</dbReference>
<dbReference type="GO" id="GO:0009007">
    <property type="term" value="F:site-specific DNA-methyltransferase (adenine-specific) activity"/>
    <property type="evidence" value="ECO:0007669"/>
    <property type="project" value="UniProtKB-EC"/>
</dbReference>
<evidence type="ECO:0000256" key="1">
    <source>
        <dbReference type="ARBA" id="ARBA00006594"/>
    </source>
</evidence>
<dbReference type="GO" id="GO:0032259">
    <property type="term" value="P:methylation"/>
    <property type="evidence" value="ECO:0007669"/>
    <property type="project" value="UniProtKB-KW"/>
</dbReference>
<dbReference type="SUPFAM" id="SSF53335">
    <property type="entry name" value="S-adenosyl-L-methionine-dependent methyltransferases"/>
    <property type="match status" value="1"/>
</dbReference>
<dbReference type="AlphaFoldDB" id="A0A813JUN2"/>
<evidence type="ECO:0000256" key="4">
    <source>
        <dbReference type="ARBA" id="ARBA00022679"/>
    </source>
</evidence>
<dbReference type="InterPro" id="IPR012327">
    <property type="entry name" value="MeTrfase_D12"/>
</dbReference>
<sequence>MPRRKKPEDLSGIDRHFKWIGSKHDNRRFIAEHVPQQVREVRSPFFGSAAVELDLLRTRPGLSVRASDKHTALVVFWKAMLACPEDVANKLARLVTKKSYLEAGVQTHGGWDSGRHSRAGMCRLVAYGCTLLAGECSLLQCQHEPPLI</sequence>
<evidence type="ECO:0000313" key="7">
    <source>
        <dbReference type="EMBL" id="CAE8684734.1"/>
    </source>
</evidence>
<evidence type="ECO:0000256" key="3">
    <source>
        <dbReference type="ARBA" id="ARBA00022603"/>
    </source>
</evidence>
<keyword evidence="5" id="KW-0949">S-adenosyl-L-methionine</keyword>
<dbReference type="Gene3D" id="1.10.1020.10">
    <property type="entry name" value="Adenine-specific Methyltransferase, Domain 2"/>
    <property type="match status" value="1"/>
</dbReference>
<comment type="caution">
    <text evidence="7">The sequence shown here is derived from an EMBL/GenBank/DDBJ whole genome shotgun (WGS) entry which is preliminary data.</text>
</comment>
<protein>
    <recommendedName>
        <fullName evidence="2">site-specific DNA-methyltransferase (adenine-specific)</fullName>
        <ecNumber evidence="2">2.1.1.72</ecNumber>
    </recommendedName>
</protein>
<organism evidence="7 8">
    <name type="scientific">Polarella glacialis</name>
    <name type="common">Dinoflagellate</name>
    <dbReference type="NCBI Taxonomy" id="89957"/>
    <lineage>
        <taxon>Eukaryota</taxon>
        <taxon>Sar</taxon>
        <taxon>Alveolata</taxon>
        <taxon>Dinophyceae</taxon>
        <taxon>Suessiales</taxon>
        <taxon>Suessiaceae</taxon>
        <taxon>Polarella</taxon>
    </lineage>
</organism>
<evidence type="ECO:0000313" key="8">
    <source>
        <dbReference type="Proteomes" id="UP000626109"/>
    </source>
</evidence>
<dbReference type="GO" id="GO:0009307">
    <property type="term" value="P:DNA restriction-modification system"/>
    <property type="evidence" value="ECO:0007669"/>
    <property type="project" value="InterPro"/>
</dbReference>
<evidence type="ECO:0000256" key="2">
    <source>
        <dbReference type="ARBA" id="ARBA00011900"/>
    </source>
</evidence>